<gene>
    <name evidence="5" type="ORF">WMO14_05395</name>
</gene>
<keyword evidence="3 4" id="KW-0012">Acyltransferase</keyword>
<dbReference type="PANTHER" id="PTHR11104:SF0">
    <property type="entry name" value="SPBETA PROPHAGE-DERIVED AMINOGLYCOSIDE N(3')-ACETYLTRANSFERASE-LIKE PROTEIN YOKD"/>
    <property type="match status" value="1"/>
</dbReference>
<proteinExistence type="inferred from homology"/>
<evidence type="ECO:0000313" key="5">
    <source>
        <dbReference type="EMBL" id="MEQ2379312.1"/>
    </source>
</evidence>
<dbReference type="Proteomes" id="UP001442364">
    <property type="component" value="Unassembled WGS sequence"/>
</dbReference>
<evidence type="ECO:0000256" key="2">
    <source>
        <dbReference type="ARBA" id="ARBA00022679"/>
    </source>
</evidence>
<dbReference type="Pfam" id="PF02522">
    <property type="entry name" value="Antibiotic_NAT"/>
    <property type="match status" value="1"/>
</dbReference>
<sequence>MYTKEDLKEYLKAMGLTGKETILVHSSMKSIGEVEGRADTVLDALIEYFKDGLLLLPTHTWKNINEDNPVYDPAVTPSCVGILTNLFLKRDGVIRSLHPTHSMAGIGVSAKEYLAGEEYNNTPCTPGGCYDRLKDCGGKILLIGVGNERNTYIHSVEEVLNIPNRLSDKPMKLQIIMPDKSIKTVYVRKHYNAIQPHISEDFVKLDQALLECNAMTRVKFADADSLLCDAGQIFKVVRHILSQAPECIVTSPIEKSQWQDFTD</sequence>
<dbReference type="EMBL" id="JBBMER010000003">
    <property type="protein sequence ID" value="MEQ2379312.1"/>
    <property type="molecule type" value="Genomic_DNA"/>
</dbReference>
<comment type="catalytic activity">
    <reaction evidence="4">
        <text>a 2-deoxystreptamine antibiotic + acetyl-CoA = an N(3)-acetyl-2-deoxystreptamine antibiotic + CoA + H(+)</text>
        <dbReference type="Rhea" id="RHEA:12665"/>
        <dbReference type="ChEBI" id="CHEBI:15378"/>
        <dbReference type="ChEBI" id="CHEBI:57287"/>
        <dbReference type="ChEBI" id="CHEBI:57288"/>
        <dbReference type="ChEBI" id="CHEBI:57921"/>
        <dbReference type="ChEBI" id="CHEBI:77452"/>
        <dbReference type="EC" id="2.3.1.81"/>
    </reaction>
</comment>
<accession>A0ABV1BVJ1</accession>
<dbReference type="RefSeq" id="WP_349153414.1">
    <property type="nucleotide sequence ID" value="NZ_JBBMER010000003.1"/>
</dbReference>
<dbReference type="InterPro" id="IPR003679">
    <property type="entry name" value="Amioglycoside_AcTrfase"/>
</dbReference>
<evidence type="ECO:0000256" key="4">
    <source>
        <dbReference type="RuleBase" id="RU365031"/>
    </source>
</evidence>
<evidence type="ECO:0000256" key="3">
    <source>
        <dbReference type="ARBA" id="ARBA00023315"/>
    </source>
</evidence>
<comment type="caution">
    <text evidence="5">The sequence shown here is derived from an EMBL/GenBank/DDBJ whole genome shotgun (WGS) entry which is preliminary data.</text>
</comment>
<protein>
    <recommendedName>
        <fullName evidence="4">Aminoglycoside N(3)-acetyltransferase</fullName>
        <ecNumber evidence="4">2.3.1.-</ecNumber>
    </recommendedName>
</protein>
<keyword evidence="2 4" id="KW-0808">Transferase</keyword>
<keyword evidence="6" id="KW-1185">Reference proteome</keyword>
<keyword evidence="4" id="KW-0046">Antibiotic resistance</keyword>
<dbReference type="PANTHER" id="PTHR11104">
    <property type="entry name" value="AMINOGLYCOSIDE N3-ACETYLTRANSFERASE"/>
    <property type="match status" value="1"/>
</dbReference>
<dbReference type="SUPFAM" id="SSF110710">
    <property type="entry name" value="TTHA0583/YokD-like"/>
    <property type="match status" value="1"/>
</dbReference>
<reference evidence="5 6" key="1">
    <citation type="submission" date="2024-03" db="EMBL/GenBank/DDBJ databases">
        <title>Human intestinal bacterial collection.</title>
        <authorList>
            <person name="Pauvert C."/>
            <person name="Hitch T.C.A."/>
            <person name="Clavel T."/>
        </authorList>
    </citation>
    <scope>NUCLEOTIDE SEQUENCE [LARGE SCALE GENOMIC DNA]</scope>
    <source>
        <strain evidence="5 6">CLA-AA-H255</strain>
    </source>
</reference>
<evidence type="ECO:0000256" key="1">
    <source>
        <dbReference type="ARBA" id="ARBA00006383"/>
    </source>
</evidence>
<name>A0ABV1BVJ1_9FIRM</name>
<organism evidence="5 6">
    <name type="scientific">[Lactobacillus] rogosae</name>
    <dbReference type="NCBI Taxonomy" id="706562"/>
    <lineage>
        <taxon>Bacteria</taxon>
        <taxon>Bacillati</taxon>
        <taxon>Bacillota</taxon>
        <taxon>Clostridia</taxon>
        <taxon>Lachnospirales</taxon>
        <taxon>Lachnospiraceae</taxon>
        <taxon>Lachnospira</taxon>
    </lineage>
</organism>
<dbReference type="EC" id="2.3.1.-" evidence="4"/>
<comment type="similarity">
    <text evidence="1 4">Belongs to the antibiotic N-acetyltransferase family.</text>
</comment>
<evidence type="ECO:0000313" key="6">
    <source>
        <dbReference type="Proteomes" id="UP001442364"/>
    </source>
</evidence>
<dbReference type="InterPro" id="IPR028345">
    <property type="entry name" value="Antibiotic_NAT-like"/>
</dbReference>